<dbReference type="RefSeq" id="WP_162390948.1">
    <property type="nucleotide sequence ID" value="NZ_CP045997.1"/>
</dbReference>
<feature type="chain" id="PRO_5026933517" evidence="1">
    <location>
        <begin position="21"/>
        <end position="412"/>
    </location>
</feature>
<keyword evidence="3" id="KW-1185">Reference proteome</keyword>
<organism evidence="2 3">
    <name type="scientific">Spirosoma endbachense</name>
    <dbReference type="NCBI Taxonomy" id="2666025"/>
    <lineage>
        <taxon>Bacteria</taxon>
        <taxon>Pseudomonadati</taxon>
        <taxon>Bacteroidota</taxon>
        <taxon>Cytophagia</taxon>
        <taxon>Cytophagales</taxon>
        <taxon>Cytophagaceae</taxon>
        <taxon>Spirosoma</taxon>
    </lineage>
</organism>
<feature type="signal peptide" evidence="1">
    <location>
        <begin position="1"/>
        <end position="20"/>
    </location>
</feature>
<name>A0A6P1W6C0_9BACT</name>
<gene>
    <name evidence="2" type="ORF">GJR95_38500</name>
</gene>
<evidence type="ECO:0000256" key="1">
    <source>
        <dbReference type="SAM" id="SignalP"/>
    </source>
</evidence>
<dbReference type="Proteomes" id="UP000464577">
    <property type="component" value="Chromosome"/>
</dbReference>
<dbReference type="KEGG" id="senf:GJR95_38500"/>
<evidence type="ECO:0000313" key="2">
    <source>
        <dbReference type="EMBL" id="QHW00556.1"/>
    </source>
</evidence>
<proteinExistence type="predicted"/>
<protein>
    <submittedName>
        <fullName evidence="2">DUF4249 family protein</fullName>
    </submittedName>
</protein>
<dbReference type="InterPro" id="IPR025345">
    <property type="entry name" value="DUF4249"/>
</dbReference>
<dbReference type="EMBL" id="CP045997">
    <property type="protein sequence ID" value="QHW00556.1"/>
    <property type="molecule type" value="Genomic_DNA"/>
</dbReference>
<dbReference type="AlphaFoldDB" id="A0A6P1W6C0"/>
<keyword evidence="1" id="KW-0732">Signal</keyword>
<reference evidence="2 3" key="1">
    <citation type="submission" date="2019-11" db="EMBL/GenBank/DDBJ databases">
        <title>Spirosoma endbachense sp. nov., isolated from a natural salt meadow.</title>
        <authorList>
            <person name="Rojas J."/>
            <person name="Ambika Manirajan B."/>
            <person name="Ratering S."/>
            <person name="Suarez C."/>
            <person name="Geissler-Plaum R."/>
            <person name="Schnell S."/>
        </authorList>
    </citation>
    <scope>NUCLEOTIDE SEQUENCE [LARGE SCALE GENOMIC DNA]</scope>
    <source>
        <strain evidence="2 3">I-24</strain>
    </source>
</reference>
<sequence>MRTAIVCLLCCLAVGGLPLACVDPWDNTLRATNDVLVVDGTITDRSEAQTIQLNRSKADSITGRFGSLPLTKAQVTIIVDSAQVVVCQETTPGTYQLPSDFKGQIGHAYQLRFTLSDGSRYLSNQQVMQPVPPISKVTAQFNPKAISPPFADNRFTAGYDLFIDLTDPVDQRNYYRWKWTLYEPQPWCRSCYEGVYAKNLLEPIVPASYPYYYQSTQQPYEDCFYPPVGSLPRNRLANQYADNPCRTQCWEILHSQGINVFSDRYSNGGLISKRSVAHIPFYQETPCLVDIRQESLPVDAFHYFDLFQQQTQRPGGLSDTPPSALGGNIHNQANAAEGVIGYFTASSVAITHYYLTRTDTQGAEAPGLFFALNGRPPVVGTYLDFILNLPLDRTALCVPLDRRTPLKPEGWP</sequence>
<evidence type="ECO:0000313" key="3">
    <source>
        <dbReference type="Proteomes" id="UP000464577"/>
    </source>
</evidence>
<dbReference type="Pfam" id="PF14054">
    <property type="entry name" value="DUF4249"/>
    <property type="match status" value="1"/>
</dbReference>
<accession>A0A6P1W6C0</accession>